<dbReference type="RefSeq" id="WP_012165485.1">
    <property type="nucleotide sequence ID" value="NC_009925.1"/>
</dbReference>
<accession>B0C9T0</accession>
<protein>
    <submittedName>
        <fullName evidence="1">Uncharacterized protein</fullName>
    </submittedName>
</protein>
<dbReference type="EMBL" id="CP000828">
    <property type="protein sequence ID" value="ABW30228.1"/>
    <property type="molecule type" value="Genomic_DNA"/>
</dbReference>
<organism evidence="1 2">
    <name type="scientific">Acaryochloris marina (strain MBIC 11017)</name>
    <dbReference type="NCBI Taxonomy" id="329726"/>
    <lineage>
        <taxon>Bacteria</taxon>
        <taxon>Bacillati</taxon>
        <taxon>Cyanobacteriota</taxon>
        <taxon>Cyanophyceae</taxon>
        <taxon>Acaryochloridales</taxon>
        <taxon>Acaryochloridaceae</taxon>
        <taxon>Acaryochloris</taxon>
    </lineage>
</organism>
<dbReference type="HOGENOM" id="CLU_3039298_0_0_3"/>
<keyword evidence="2" id="KW-1185">Reference proteome</keyword>
<reference evidence="1 2" key="1">
    <citation type="journal article" date="2008" name="Proc. Natl. Acad. Sci. U.S.A.">
        <title>Niche adaptation and genome expansion in the chlorophyll d-producing cyanobacterium Acaryochloris marina.</title>
        <authorList>
            <person name="Swingley W.D."/>
            <person name="Chen M."/>
            <person name="Cheung P.C."/>
            <person name="Conrad A.L."/>
            <person name="Dejesa L.C."/>
            <person name="Hao J."/>
            <person name="Honchak B.M."/>
            <person name="Karbach L.E."/>
            <person name="Kurdoglu A."/>
            <person name="Lahiri S."/>
            <person name="Mastrian S.D."/>
            <person name="Miyashita H."/>
            <person name="Page L."/>
            <person name="Ramakrishna P."/>
            <person name="Satoh S."/>
            <person name="Sattley W.M."/>
            <person name="Shimada Y."/>
            <person name="Taylor H.L."/>
            <person name="Tomo T."/>
            <person name="Tsuchiya T."/>
            <person name="Wang Z.T."/>
            <person name="Raymond J."/>
            <person name="Mimuro M."/>
            <person name="Blankenship R.E."/>
            <person name="Touchman J.W."/>
        </authorList>
    </citation>
    <scope>NUCLEOTIDE SEQUENCE [LARGE SCALE GENOMIC DNA]</scope>
    <source>
        <strain evidence="2">MBIC 11017</strain>
    </source>
</reference>
<dbReference type="AlphaFoldDB" id="B0C9T0"/>
<name>B0C9T0_ACAM1</name>
<evidence type="ECO:0000313" key="2">
    <source>
        <dbReference type="Proteomes" id="UP000000268"/>
    </source>
</evidence>
<sequence length="54" mass="5733">MKTVKIVGEPKVEGNQALVKIAISSGGETAEANLPLVKQGDKWLLSGEPERVES</sequence>
<gene>
    <name evidence="1" type="ordered locus">AM1_5266</name>
</gene>
<evidence type="ECO:0000313" key="1">
    <source>
        <dbReference type="EMBL" id="ABW30228.1"/>
    </source>
</evidence>
<dbReference type="Proteomes" id="UP000000268">
    <property type="component" value="Chromosome"/>
</dbReference>
<proteinExistence type="predicted"/>
<dbReference type="KEGG" id="amr:AM1_5266"/>